<organism evidence="2 3">
    <name type="scientific">Acaromyces ingoldii</name>
    <dbReference type="NCBI Taxonomy" id="215250"/>
    <lineage>
        <taxon>Eukaryota</taxon>
        <taxon>Fungi</taxon>
        <taxon>Dikarya</taxon>
        <taxon>Basidiomycota</taxon>
        <taxon>Ustilaginomycotina</taxon>
        <taxon>Exobasidiomycetes</taxon>
        <taxon>Exobasidiales</taxon>
        <taxon>Cryptobasidiaceae</taxon>
        <taxon>Acaromyces</taxon>
    </lineage>
</organism>
<dbReference type="GeneID" id="37039952"/>
<proteinExistence type="predicted"/>
<keyword evidence="1" id="KW-0472">Membrane</keyword>
<sequence>MISKSPSAIWSQILLGWTGSCGLATSFIFNFERFTMATKRWLADENGPTSCSHKSTYVKSLERSATHPANKSL</sequence>
<gene>
    <name evidence="2" type="ORF">FA10DRAFT_14090</name>
</gene>
<evidence type="ECO:0000313" key="2">
    <source>
        <dbReference type="EMBL" id="PWN93108.1"/>
    </source>
</evidence>
<dbReference type="PROSITE" id="PS51257">
    <property type="entry name" value="PROKAR_LIPOPROTEIN"/>
    <property type="match status" value="1"/>
</dbReference>
<dbReference type="InParanoid" id="A0A316YWQ8"/>
<keyword evidence="1" id="KW-0812">Transmembrane</keyword>
<protein>
    <submittedName>
        <fullName evidence="2">Uncharacterized protein</fullName>
    </submittedName>
</protein>
<dbReference type="Proteomes" id="UP000245768">
    <property type="component" value="Unassembled WGS sequence"/>
</dbReference>
<keyword evidence="1" id="KW-1133">Transmembrane helix</keyword>
<dbReference type="AlphaFoldDB" id="A0A316YWQ8"/>
<keyword evidence="3" id="KW-1185">Reference proteome</keyword>
<dbReference type="EMBL" id="KZ819634">
    <property type="protein sequence ID" value="PWN93108.1"/>
    <property type="molecule type" value="Genomic_DNA"/>
</dbReference>
<dbReference type="RefSeq" id="XP_025380306.1">
    <property type="nucleotide sequence ID" value="XM_025518036.1"/>
</dbReference>
<reference evidence="2 3" key="1">
    <citation type="journal article" date="2018" name="Mol. Biol. Evol.">
        <title>Broad Genomic Sampling Reveals a Smut Pathogenic Ancestry of the Fungal Clade Ustilaginomycotina.</title>
        <authorList>
            <person name="Kijpornyongpan T."/>
            <person name="Mondo S.J."/>
            <person name="Barry K."/>
            <person name="Sandor L."/>
            <person name="Lee J."/>
            <person name="Lipzen A."/>
            <person name="Pangilinan J."/>
            <person name="LaButti K."/>
            <person name="Hainaut M."/>
            <person name="Henrissat B."/>
            <person name="Grigoriev I.V."/>
            <person name="Spatafora J.W."/>
            <person name="Aime M.C."/>
        </authorList>
    </citation>
    <scope>NUCLEOTIDE SEQUENCE [LARGE SCALE GENOMIC DNA]</scope>
    <source>
        <strain evidence="2 3">MCA 4198</strain>
    </source>
</reference>
<feature type="transmembrane region" description="Helical" evidence="1">
    <location>
        <begin position="12"/>
        <end position="31"/>
    </location>
</feature>
<evidence type="ECO:0000256" key="1">
    <source>
        <dbReference type="SAM" id="Phobius"/>
    </source>
</evidence>
<evidence type="ECO:0000313" key="3">
    <source>
        <dbReference type="Proteomes" id="UP000245768"/>
    </source>
</evidence>
<accession>A0A316YWQ8</accession>
<name>A0A316YWQ8_9BASI</name>